<organism evidence="2 3">
    <name type="scientific">Macrostomum lignano</name>
    <dbReference type="NCBI Taxonomy" id="282301"/>
    <lineage>
        <taxon>Eukaryota</taxon>
        <taxon>Metazoa</taxon>
        <taxon>Spiralia</taxon>
        <taxon>Lophotrochozoa</taxon>
        <taxon>Platyhelminthes</taxon>
        <taxon>Rhabditophora</taxon>
        <taxon>Macrostomorpha</taxon>
        <taxon>Macrostomida</taxon>
        <taxon>Macrostomidae</taxon>
        <taxon>Macrostomum</taxon>
    </lineage>
</organism>
<feature type="region of interest" description="Disordered" evidence="1">
    <location>
        <begin position="231"/>
        <end position="265"/>
    </location>
</feature>
<feature type="compositionally biased region" description="Acidic residues" evidence="1">
    <location>
        <begin position="593"/>
        <end position="603"/>
    </location>
</feature>
<proteinExistence type="predicted"/>
<dbReference type="Proteomes" id="UP000095280">
    <property type="component" value="Unplaced"/>
</dbReference>
<dbReference type="PANTHER" id="PTHR20992">
    <property type="entry name" value="AT15442P-RELATED"/>
    <property type="match status" value="1"/>
</dbReference>
<sequence length="1018" mass="110577">FLSPTENPRQHLTGSSSDAGVASGGSTVVSNSTTSGSLAKVATETVAAAAAATVAATVGSAESVAVSESESQQKPLVPTEPSNQSDQQQQQQPKSALKPPLSPVSDRHVGFNIESVNSANAVEMLERGPARPPRSPRAPAAARAEPIQLILTIKLLIRKVSNGLNGCRGNTTIVRVELEFNSLNYTLMPMSKGLFVQIVCLCPAKTAEMLLSRLVTLGIGRRHNTSVNLFNPTVSRTGRDKAGLGAGKPGGGSGDDDDDEADGDEGRMQAFMDSMRARLMVSQVYRSVMDKGRWTFDFVCFLVCATIIAAVGLATNSSVMTMRRAIAVAELSVAHLPLAARPTSWPAHWPAGWPVLNRPAGWPVGWPAQWPVLNRPAARPTSWPAHWPAGWPVLNRPAGWPAGWPAQWSVLNRPAARPTSWPAHWPVLNRPAGWPAGWPAQWSVLNRPAARPAGWPAHWPDLNRPAARPTSWPAPLSLERLKELDKKSVAIARRFSRLKESLRQTVAATARPTRAEASVSHLLTATRTTHDVPTTHDAQTSNSVASVGSSWQPALATGGCSSGVQTPMVVEPTGSQYSDNDDEDVSSRSIVEEPGEEAPDDDYWSGAPMALDAIEQCDDCEDFTEDDRPPEDEDVPCVGNGATHNPEAMDMQPRRRNGAALFLDSPLTYDSFAAYVHLFSERQSLPRKGIADLLRLFHAAVPVGSNLPGSVYLLRKTVQAFANDFTSPPRLFCSSCSAEVTSAQAQNRENCTYCNKELSPAGVSKFYTTDFKLQIRQLIEQCRLLQSVTFPVDLSSEDRNFVSVSSCDEYRHFKRSVRLHLKQDLSYTVNIDGFPVFADALMEMCPVYLSINEVHEAMKSRFIVVCGFWAAKSKVKTSTFLPGLVRELNELRSIGITYSTGGGTEGDAPGLLRLHPYLFVLDAPQRAEVVGLKRHNAEFGCDNCYVKTQRSLGANRYPVSGKEEAVALATAVGCITPHARSLRDTRLLAHNIPVGKDNYLGVMCVSVLDQLNGFDYMH</sequence>
<evidence type="ECO:0000313" key="2">
    <source>
        <dbReference type="Proteomes" id="UP000095280"/>
    </source>
</evidence>
<feature type="compositionally biased region" description="Polar residues" evidence="1">
    <location>
        <begin position="1"/>
        <end position="12"/>
    </location>
</feature>
<accession>A0A1I8IJ21</accession>
<dbReference type="AlphaFoldDB" id="A0A1I8IJ21"/>
<protein>
    <submittedName>
        <fullName evidence="3">Guanylate cyclase domain-containing protein</fullName>
    </submittedName>
</protein>
<feature type="compositionally biased region" description="Gly residues" evidence="1">
    <location>
        <begin position="244"/>
        <end position="253"/>
    </location>
</feature>
<feature type="compositionally biased region" description="Acidic residues" evidence="1">
    <location>
        <begin position="254"/>
        <end position="263"/>
    </location>
</feature>
<keyword evidence="2" id="KW-1185">Reference proteome</keyword>
<name>A0A1I8IJ21_9PLAT</name>
<feature type="region of interest" description="Disordered" evidence="1">
    <location>
        <begin position="569"/>
        <end position="604"/>
    </location>
</feature>
<reference evidence="3" key="1">
    <citation type="submission" date="2016-11" db="UniProtKB">
        <authorList>
            <consortium name="WormBaseParasite"/>
        </authorList>
    </citation>
    <scope>IDENTIFICATION</scope>
</reference>
<dbReference type="WBParaSite" id="maker-uti_cns_0013015-snap-gene-0.1-mRNA-1">
    <property type="protein sequence ID" value="maker-uti_cns_0013015-snap-gene-0.1-mRNA-1"/>
    <property type="gene ID" value="maker-uti_cns_0013015-snap-gene-0.1"/>
</dbReference>
<dbReference type="InterPro" id="IPR005240">
    <property type="entry name" value="DUF389"/>
</dbReference>
<dbReference type="PANTHER" id="PTHR20992:SF9">
    <property type="entry name" value="AT15442P-RELATED"/>
    <property type="match status" value="1"/>
</dbReference>
<feature type="compositionally biased region" description="Low complexity" evidence="1">
    <location>
        <begin position="13"/>
        <end position="36"/>
    </location>
</feature>
<feature type="region of interest" description="Disordered" evidence="1">
    <location>
        <begin position="1"/>
        <end position="36"/>
    </location>
</feature>
<evidence type="ECO:0000256" key="1">
    <source>
        <dbReference type="SAM" id="MobiDB-lite"/>
    </source>
</evidence>
<feature type="region of interest" description="Disordered" evidence="1">
    <location>
        <begin position="66"/>
        <end position="108"/>
    </location>
</feature>
<evidence type="ECO:0000313" key="3">
    <source>
        <dbReference type="WBParaSite" id="maker-uti_cns_0013015-snap-gene-0.1-mRNA-1"/>
    </source>
</evidence>